<feature type="transmembrane region" description="Helical" evidence="1">
    <location>
        <begin position="20"/>
        <end position="37"/>
    </location>
</feature>
<dbReference type="AlphaFoldDB" id="A0A022XE18"/>
<keyword evidence="1" id="KW-1133">Transmembrane helix</keyword>
<evidence type="ECO:0000256" key="1">
    <source>
        <dbReference type="SAM" id="Phobius"/>
    </source>
</evidence>
<name>A0A022XE18_TRISD</name>
<keyword evidence="3" id="KW-1185">Reference proteome</keyword>
<keyword evidence="1" id="KW-0812">Transmembrane</keyword>
<feature type="transmembrane region" description="Helical" evidence="1">
    <location>
        <begin position="49"/>
        <end position="72"/>
    </location>
</feature>
<evidence type="ECO:0000313" key="3">
    <source>
        <dbReference type="Proteomes" id="UP000023623"/>
    </source>
</evidence>
<accession>A0A022XE18</accession>
<evidence type="ECO:0000313" key="2">
    <source>
        <dbReference type="EMBL" id="EZF68566.1"/>
    </source>
</evidence>
<dbReference type="Proteomes" id="UP000023623">
    <property type="component" value="Unassembled WGS sequence"/>
</dbReference>
<reference evidence="2 3" key="1">
    <citation type="submission" date="2014-02" db="EMBL/GenBank/DDBJ databases">
        <title>The Genome Sequence of Trichophyton rubrum (morphotype soudanense) CBS 452.61.</title>
        <authorList>
            <consortium name="The Broad Institute Genomics Platform"/>
            <person name="Cuomo C.A."/>
            <person name="White T.C."/>
            <person name="Graser Y."/>
            <person name="Martinez-Rossi N."/>
            <person name="Heitman J."/>
            <person name="Young S.K."/>
            <person name="Zeng Q."/>
            <person name="Gargeya S."/>
            <person name="Abouelleil A."/>
            <person name="Alvarado L."/>
            <person name="Chapman S.B."/>
            <person name="Gainer-Dewar J."/>
            <person name="Goldberg J."/>
            <person name="Griggs A."/>
            <person name="Gujja S."/>
            <person name="Hansen M."/>
            <person name="Howarth C."/>
            <person name="Imamovic A."/>
            <person name="Larimer J."/>
            <person name="Martinez D."/>
            <person name="Murphy C."/>
            <person name="Pearson M.D."/>
            <person name="Persinoti G."/>
            <person name="Poon T."/>
            <person name="Priest M."/>
            <person name="Roberts A.D."/>
            <person name="Saif S."/>
            <person name="Shea T.D."/>
            <person name="Sykes S.N."/>
            <person name="Wortman J."/>
            <person name="Nusbaum C."/>
            <person name="Birren B."/>
        </authorList>
    </citation>
    <scope>NUCLEOTIDE SEQUENCE [LARGE SCALE GENOMIC DNA]</scope>
    <source>
        <strain evidence="2 3">CBS 452.61</strain>
    </source>
</reference>
<proteinExistence type="predicted"/>
<gene>
    <name evidence="2" type="ORF">H105_08897</name>
</gene>
<organism evidence="2 3">
    <name type="scientific">Trichophyton soudanense CBS 452.61</name>
    <dbReference type="NCBI Taxonomy" id="1215331"/>
    <lineage>
        <taxon>Eukaryota</taxon>
        <taxon>Fungi</taxon>
        <taxon>Dikarya</taxon>
        <taxon>Ascomycota</taxon>
        <taxon>Pezizomycotina</taxon>
        <taxon>Eurotiomycetes</taxon>
        <taxon>Eurotiomycetidae</taxon>
        <taxon>Onygenales</taxon>
        <taxon>Arthrodermataceae</taxon>
        <taxon>Trichophyton</taxon>
    </lineage>
</organism>
<dbReference type="HOGENOM" id="CLU_2043794_0_0_1"/>
<sequence length="121" mass="13226">MGLCRQRAGETRDDIQARYLLSVFGEGVLSTSVWSLASGLCVSSESWRLLVSSVGVFLLVPCGDCAVCPVSVTSKENRTNSRKKRIEEAKKRTTPVYPVRLCLSVRLSVRLSVCLSVCLSV</sequence>
<keyword evidence="1" id="KW-0472">Membrane</keyword>
<dbReference type="EMBL" id="KK208949">
    <property type="protein sequence ID" value="EZF68566.1"/>
    <property type="molecule type" value="Genomic_DNA"/>
</dbReference>
<protein>
    <submittedName>
        <fullName evidence="2">Uncharacterized protein</fullName>
    </submittedName>
</protein>
<feature type="non-terminal residue" evidence="2">
    <location>
        <position position="121"/>
    </location>
</feature>